<dbReference type="CDD" id="cd17504">
    <property type="entry name" value="MFS_MMR_MDR_like"/>
    <property type="match status" value="1"/>
</dbReference>
<evidence type="ECO:0000256" key="3">
    <source>
        <dbReference type="ARBA" id="ARBA00022692"/>
    </source>
</evidence>
<feature type="domain" description="Major facilitator superfamily (MFS) profile" evidence="9">
    <location>
        <begin position="37"/>
        <end position="486"/>
    </location>
</feature>
<evidence type="ECO:0000256" key="5">
    <source>
        <dbReference type="ARBA" id="ARBA00023136"/>
    </source>
</evidence>
<evidence type="ECO:0000256" key="7">
    <source>
        <dbReference type="SAM" id="MobiDB-lite"/>
    </source>
</evidence>
<sequence>MDDQTLHAPAAPGAPAPPAAAARTAAADPGGLRQRLIVPVLAFGGILMALAQTLVVPLLPDLPRLTHSSATDVSWMVTATLVAGAVCTPVLGRAGDMYGKRPMLLGALVVMTLGSALCASTSDIRILIAARALQGAASAVIPLSISILREHLPPDRIASGAAIMSSTVGVGAAFGLPLAGLVVQHADWHVLFWVTTALGALGTAAAWWVVPGSSVRSPGRFDVVGAIGLSVGLVCGLLAVSKGGDWGWTSTRTLGLLAAAAVILVVWGYQQTRTRDPLVDVRLARTPRVLIPHIAALLTGFGFYANSLSTAQLVQAPKETGYGLGLSIVAGGLCLLPGGVCMVLLSPVSARISARRGPKLALALGTGCMAVGYLVRMTTSHDLWTIIVGATVVSSGTALAYSALPTLIMQAVPAEQTAAANGLNVLMRTVGQALCSTVVAVLLTQFTMNIGGHALPTLHAYILVFGVAGLLATAACATACMIPTAKQHQPAKAVDAARA</sequence>
<dbReference type="SUPFAM" id="SSF103473">
    <property type="entry name" value="MFS general substrate transporter"/>
    <property type="match status" value="1"/>
</dbReference>
<dbReference type="Gene3D" id="1.20.1250.20">
    <property type="entry name" value="MFS general substrate transporter like domains"/>
    <property type="match status" value="2"/>
</dbReference>
<feature type="transmembrane region" description="Helical" evidence="8">
    <location>
        <begin position="246"/>
        <end position="269"/>
    </location>
</feature>
<keyword evidence="11" id="KW-1185">Reference proteome</keyword>
<feature type="region of interest" description="Disordered" evidence="7">
    <location>
        <begin position="1"/>
        <end position="21"/>
    </location>
</feature>
<comment type="caution">
    <text evidence="10">The sequence shown here is derived from an EMBL/GenBank/DDBJ whole genome shotgun (WGS) entry which is preliminary data.</text>
</comment>
<keyword evidence="4 8" id="KW-1133">Transmembrane helix</keyword>
<feature type="transmembrane region" description="Helical" evidence="8">
    <location>
        <begin position="75"/>
        <end position="92"/>
    </location>
</feature>
<evidence type="ECO:0000313" key="11">
    <source>
        <dbReference type="Proteomes" id="UP001500466"/>
    </source>
</evidence>
<feature type="transmembrane region" description="Helical" evidence="8">
    <location>
        <begin position="458"/>
        <end position="482"/>
    </location>
</feature>
<evidence type="ECO:0000256" key="2">
    <source>
        <dbReference type="ARBA" id="ARBA00022448"/>
    </source>
</evidence>
<dbReference type="InterPro" id="IPR011701">
    <property type="entry name" value="MFS"/>
</dbReference>
<feature type="transmembrane region" description="Helical" evidence="8">
    <location>
        <begin position="160"/>
        <end position="184"/>
    </location>
</feature>
<feature type="transmembrane region" description="Helical" evidence="8">
    <location>
        <begin position="360"/>
        <end position="377"/>
    </location>
</feature>
<keyword evidence="5 8" id="KW-0472">Membrane</keyword>
<reference evidence="11" key="1">
    <citation type="journal article" date="2019" name="Int. J. Syst. Evol. Microbiol.">
        <title>The Global Catalogue of Microorganisms (GCM) 10K type strain sequencing project: providing services to taxonomists for standard genome sequencing and annotation.</title>
        <authorList>
            <consortium name="The Broad Institute Genomics Platform"/>
            <consortium name="The Broad Institute Genome Sequencing Center for Infectious Disease"/>
            <person name="Wu L."/>
            <person name="Ma J."/>
        </authorList>
    </citation>
    <scope>NUCLEOTIDE SEQUENCE [LARGE SCALE GENOMIC DNA]</scope>
    <source>
        <strain evidence="11">JCM 17986</strain>
    </source>
</reference>
<dbReference type="PANTHER" id="PTHR42718">
    <property type="entry name" value="MAJOR FACILITATOR SUPERFAMILY MULTIDRUG TRANSPORTER MFSC"/>
    <property type="match status" value="1"/>
</dbReference>
<evidence type="ECO:0000256" key="6">
    <source>
        <dbReference type="ARBA" id="ARBA00023251"/>
    </source>
</evidence>
<feature type="transmembrane region" description="Helical" evidence="8">
    <location>
        <begin position="36"/>
        <end position="55"/>
    </location>
</feature>
<dbReference type="InterPro" id="IPR036259">
    <property type="entry name" value="MFS_trans_sf"/>
</dbReference>
<gene>
    <name evidence="10" type="ORF">GCM10023205_33750</name>
</gene>
<keyword evidence="2" id="KW-0813">Transport</keyword>
<dbReference type="EMBL" id="BAABHS010000010">
    <property type="protein sequence ID" value="GAA4966387.1"/>
    <property type="molecule type" value="Genomic_DNA"/>
</dbReference>
<feature type="transmembrane region" description="Helical" evidence="8">
    <location>
        <begin position="326"/>
        <end position="348"/>
    </location>
</feature>
<organism evidence="10 11">
    <name type="scientific">Yinghuangia aomiensis</name>
    <dbReference type="NCBI Taxonomy" id="676205"/>
    <lineage>
        <taxon>Bacteria</taxon>
        <taxon>Bacillati</taxon>
        <taxon>Actinomycetota</taxon>
        <taxon>Actinomycetes</taxon>
        <taxon>Kitasatosporales</taxon>
        <taxon>Streptomycetaceae</taxon>
        <taxon>Yinghuangia</taxon>
    </lineage>
</organism>
<protein>
    <submittedName>
        <fullName evidence="10">MFS transporter</fullName>
    </submittedName>
</protein>
<keyword evidence="6" id="KW-0046">Antibiotic resistance</keyword>
<proteinExistence type="predicted"/>
<dbReference type="Proteomes" id="UP001500466">
    <property type="component" value="Unassembled WGS sequence"/>
</dbReference>
<accession>A0ABP9HBA6</accession>
<evidence type="ECO:0000259" key="9">
    <source>
        <dbReference type="PROSITE" id="PS50850"/>
    </source>
</evidence>
<feature type="transmembrane region" description="Helical" evidence="8">
    <location>
        <begin position="104"/>
        <end position="122"/>
    </location>
</feature>
<comment type="subcellular location">
    <subcellularLocation>
        <location evidence="1">Cell membrane</location>
        <topology evidence="1">Multi-pass membrane protein</topology>
    </subcellularLocation>
</comment>
<dbReference type="PANTHER" id="PTHR42718:SF9">
    <property type="entry name" value="MAJOR FACILITATOR SUPERFAMILY MULTIDRUG TRANSPORTER MFSC"/>
    <property type="match status" value="1"/>
</dbReference>
<dbReference type="InterPro" id="IPR020846">
    <property type="entry name" value="MFS_dom"/>
</dbReference>
<dbReference type="Pfam" id="PF07690">
    <property type="entry name" value="MFS_1"/>
    <property type="match status" value="1"/>
</dbReference>
<evidence type="ECO:0000256" key="4">
    <source>
        <dbReference type="ARBA" id="ARBA00022989"/>
    </source>
</evidence>
<name>A0ABP9HBA6_9ACTN</name>
<evidence type="ECO:0000313" key="10">
    <source>
        <dbReference type="EMBL" id="GAA4966387.1"/>
    </source>
</evidence>
<feature type="transmembrane region" description="Helical" evidence="8">
    <location>
        <begin position="190"/>
        <end position="209"/>
    </location>
</feature>
<feature type="transmembrane region" description="Helical" evidence="8">
    <location>
        <begin position="425"/>
        <end position="446"/>
    </location>
</feature>
<dbReference type="PROSITE" id="PS50850">
    <property type="entry name" value="MFS"/>
    <property type="match status" value="1"/>
</dbReference>
<dbReference type="RefSeq" id="WP_425584964.1">
    <property type="nucleotide sequence ID" value="NZ_BAABHS010000010.1"/>
</dbReference>
<evidence type="ECO:0000256" key="8">
    <source>
        <dbReference type="SAM" id="Phobius"/>
    </source>
</evidence>
<feature type="transmembrane region" description="Helical" evidence="8">
    <location>
        <begin position="383"/>
        <end position="404"/>
    </location>
</feature>
<feature type="transmembrane region" description="Helical" evidence="8">
    <location>
        <begin position="221"/>
        <end position="240"/>
    </location>
</feature>
<feature type="transmembrane region" description="Helical" evidence="8">
    <location>
        <begin position="128"/>
        <end position="148"/>
    </location>
</feature>
<keyword evidence="3 8" id="KW-0812">Transmembrane</keyword>
<evidence type="ECO:0000256" key="1">
    <source>
        <dbReference type="ARBA" id="ARBA00004651"/>
    </source>
</evidence>
<feature type="transmembrane region" description="Helical" evidence="8">
    <location>
        <begin position="289"/>
        <end position="306"/>
    </location>
</feature>